<comment type="caution">
    <text evidence="2">The sequence shown here is derived from an EMBL/GenBank/DDBJ whole genome shotgun (WGS) entry which is preliminary data.</text>
</comment>
<evidence type="ECO:0000256" key="1">
    <source>
        <dbReference type="SAM" id="Phobius"/>
    </source>
</evidence>
<dbReference type="PANTHER" id="PTHR32063:SF24">
    <property type="entry name" value="CATION EFFLUX SYSTEM (ACRB_ACRD_ACRF FAMILY)"/>
    <property type="match status" value="1"/>
</dbReference>
<dbReference type="Pfam" id="PF00873">
    <property type="entry name" value="ACR_tran"/>
    <property type="match status" value="1"/>
</dbReference>
<name>A0A2M6W256_9BACT</name>
<feature type="transmembrane region" description="Helical" evidence="1">
    <location>
        <begin position="290"/>
        <end position="310"/>
    </location>
</feature>
<feature type="transmembrane region" description="Helical" evidence="1">
    <location>
        <begin position="98"/>
        <end position="131"/>
    </location>
</feature>
<dbReference type="GO" id="GO:0005886">
    <property type="term" value="C:plasma membrane"/>
    <property type="evidence" value="ECO:0007669"/>
    <property type="project" value="TreeGrafter"/>
</dbReference>
<protein>
    <recommendedName>
        <fullName evidence="4">AcrB/AcrD/AcrF family protein</fullName>
    </recommendedName>
</protein>
<feature type="transmembrane region" description="Helical" evidence="1">
    <location>
        <begin position="190"/>
        <end position="210"/>
    </location>
</feature>
<dbReference type="SUPFAM" id="SSF82693">
    <property type="entry name" value="Multidrug efflux transporter AcrB pore domain, PN1, PN2, PC1 and PC2 subdomains"/>
    <property type="match status" value="1"/>
</dbReference>
<feature type="transmembrane region" description="Helical" evidence="1">
    <location>
        <begin position="222"/>
        <end position="245"/>
    </location>
</feature>
<dbReference type="Gene3D" id="3.30.70.1440">
    <property type="entry name" value="Multidrug efflux transporter AcrB pore domain"/>
    <property type="match status" value="1"/>
</dbReference>
<reference evidence="3" key="1">
    <citation type="submission" date="2017-09" db="EMBL/GenBank/DDBJ databases">
        <title>Depth-based differentiation of microbial function through sediment-hosted aquifers and enrichment of novel symbionts in the deep terrestrial subsurface.</title>
        <authorList>
            <person name="Probst A.J."/>
            <person name="Ladd B."/>
            <person name="Jarett J.K."/>
            <person name="Geller-Mcgrath D.E."/>
            <person name="Sieber C.M.K."/>
            <person name="Emerson J.B."/>
            <person name="Anantharaman K."/>
            <person name="Thomas B.C."/>
            <person name="Malmstrom R."/>
            <person name="Stieglmeier M."/>
            <person name="Klingl A."/>
            <person name="Woyke T."/>
            <person name="Ryan C.M."/>
            <person name="Banfield J.F."/>
        </authorList>
    </citation>
    <scope>NUCLEOTIDE SEQUENCE [LARGE SCALE GENOMIC DNA]</scope>
</reference>
<dbReference type="SUPFAM" id="SSF82866">
    <property type="entry name" value="Multidrug efflux transporter AcrB transmembrane domain"/>
    <property type="match status" value="2"/>
</dbReference>
<dbReference type="Gene3D" id="3.30.70.1320">
    <property type="entry name" value="Multidrug efflux transporter AcrB pore domain like"/>
    <property type="match status" value="1"/>
</dbReference>
<feature type="transmembrane region" description="Helical" evidence="1">
    <location>
        <begin position="674"/>
        <end position="695"/>
    </location>
</feature>
<dbReference type="Gene3D" id="1.20.1640.10">
    <property type="entry name" value="Multidrug efflux transporter AcrB transmembrane domain"/>
    <property type="match status" value="2"/>
</dbReference>
<dbReference type="GO" id="GO:0042910">
    <property type="term" value="F:xenobiotic transmembrane transporter activity"/>
    <property type="evidence" value="ECO:0007669"/>
    <property type="project" value="TreeGrafter"/>
</dbReference>
<gene>
    <name evidence="2" type="ORF">COU33_00690</name>
</gene>
<feature type="transmembrane region" description="Helical" evidence="1">
    <location>
        <begin position="751"/>
        <end position="773"/>
    </location>
</feature>
<evidence type="ECO:0000313" key="3">
    <source>
        <dbReference type="Proteomes" id="UP000229362"/>
    </source>
</evidence>
<proteinExistence type="predicted"/>
<dbReference type="EMBL" id="PFBZ01000028">
    <property type="protein sequence ID" value="PIT86884.1"/>
    <property type="molecule type" value="Genomic_DNA"/>
</dbReference>
<organism evidence="2 3">
    <name type="scientific">Candidatus Magasanikbacteria bacterium CG10_big_fil_rev_8_21_14_0_10_43_6</name>
    <dbReference type="NCBI Taxonomy" id="1974650"/>
    <lineage>
        <taxon>Bacteria</taxon>
        <taxon>Candidatus Magasanikiibacteriota</taxon>
    </lineage>
</organism>
<keyword evidence="1" id="KW-0812">Transmembrane</keyword>
<dbReference type="AlphaFoldDB" id="A0A2M6W256"/>
<dbReference type="PANTHER" id="PTHR32063">
    <property type="match status" value="1"/>
</dbReference>
<keyword evidence="1" id="KW-0472">Membrane</keyword>
<feature type="non-terminal residue" evidence="2">
    <location>
        <position position="1"/>
    </location>
</feature>
<evidence type="ECO:0008006" key="4">
    <source>
        <dbReference type="Google" id="ProtNLM"/>
    </source>
</evidence>
<feature type="transmembrane region" description="Helical" evidence="1">
    <location>
        <begin position="723"/>
        <end position="745"/>
    </location>
</feature>
<feature type="transmembrane region" description="Helical" evidence="1">
    <location>
        <begin position="648"/>
        <end position="668"/>
    </location>
</feature>
<accession>A0A2M6W256</accession>
<dbReference type="Gene3D" id="3.30.70.1430">
    <property type="entry name" value="Multidrug efflux transporter AcrB pore domain"/>
    <property type="match status" value="1"/>
</dbReference>
<keyword evidence="1" id="KW-1133">Transmembrane helix</keyword>
<dbReference type="PRINTS" id="PR00702">
    <property type="entry name" value="ACRIFLAVINRP"/>
</dbReference>
<evidence type="ECO:0000313" key="2">
    <source>
        <dbReference type="EMBL" id="PIT86884.1"/>
    </source>
</evidence>
<dbReference type="Proteomes" id="UP000229362">
    <property type="component" value="Unassembled WGS sequence"/>
</dbReference>
<dbReference type="SUPFAM" id="SSF82714">
    <property type="entry name" value="Multidrug efflux transporter AcrB TolC docking domain, DN and DC subdomains"/>
    <property type="match status" value="1"/>
</dbReference>
<dbReference type="Gene3D" id="3.30.2090.10">
    <property type="entry name" value="Multidrug efflux transporter AcrB TolC docking domain, DN and DC subdomains"/>
    <property type="match status" value="2"/>
</dbReference>
<dbReference type="InterPro" id="IPR027463">
    <property type="entry name" value="AcrB_DN_DC_subdom"/>
</dbReference>
<feature type="transmembrane region" description="Helical" evidence="1">
    <location>
        <begin position="622"/>
        <end position="641"/>
    </location>
</feature>
<dbReference type="InterPro" id="IPR001036">
    <property type="entry name" value="Acrflvin-R"/>
</dbReference>
<sequence>PIYVGDVAEILDTTKEKTSISTIGIGTTPPRNTVSVQIYKNTGGNILNIADTAQDTIDGLFASGALPGDIDIVKTNDNSVFIKDDITRLGTSGLQTMVLIILILFAVLGIRGALITGFSVPVAFLMAFMFIWWQGMTINSMVLFSLVLSLGLMVDNSIIVMEGINEYMHRYKKNAFDAALLSIWNYKWPIIAGTMTTVAAFLPMLLVSGIMGEYMGILPKTITATLLSSLFVALIIIPALSAKFYKDPAKKQTNKVHHSEKIRVYVEKVQVRYVAFLRNILPYKKKRRRAILVALALMVLTILLPITGIMKVNMFPAVDIDYFAVNIELPTGSTLEKTHAITQKAEAVVQHIPELDNYVSTVGSGFSAYAGESGGSGSHVASIVVNLVDAKERKRESYEITESVRAELEAIEGGTVRVEELTAGPPTGAPFEARIFGPEIDTLTEVAADVLAIAENIDGFINVEDTRQESSGEFTFTIDRERVTYYGLSVNTVANAIRQAVYGAEATNLTVNGEDIDVTVKYDEKNLADASDLENILLQSPTAGQVPIRQVATLTLEPSVYAIAHRDGEPILRITAGVEPGADLRAMTSEFNKQIAALELPTGYRIDVGGETEDIQKSFTEIFLSFIVAIFLIIVILVLQFDSFKKPFAIIFSLPLAIVGAFFGLTLLRLDFSLPAFIGIVSLTGIVVNDAIVLIDRINKNLAHKMDFIDGVIEAGIARTQPIFLTSITTIAGVLPLALSEALWAGLGFSIIFGLMFSTVLILVFIPIVFTSLMQKDYKNGKI</sequence>